<dbReference type="InterPro" id="IPR013249">
    <property type="entry name" value="RNA_pol_sigma70_r4_t2"/>
</dbReference>
<dbReference type="Pfam" id="PF04542">
    <property type="entry name" value="Sigma70_r2"/>
    <property type="match status" value="1"/>
</dbReference>
<feature type="domain" description="RNA polymerase sigma factor 70 region 4 type 2" evidence="6">
    <location>
        <begin position="116"/>
        <end position="168"/>
    </location>
</feature>
<reference evidence="7 8" key="1">
    <citation type="submission" date="2022-04" db="EMBL/GenBank/DDBJ databases">
        <title>Human microbiome associated bacterial genomes.</title>
        <authorList>
            <person name="Sandstrom S."/>
            <person name="Salamzade R."/>
            <person name="Kalan L.R."/>
        </authorList>
    </citation>
    <scope>NUCLEOTIDE SEQUENCE [LARGE SCALE GENOMIC DNA]</scope>
    <source>
        <strain evidence="8">p3-SID1799</strain>
    </source>
</reference>
<organism evidence="7 8">
    <name type="scientific">Pseudoclavibacter albus</name>
    <dbReference type="NCBI Taxonomy" id="272241"/>
    <lineage>
        <taxon>Bacteria</taxon>
        <taxon>Bacillati</taxon>
        <taxon>Actinomycetota</taxon>
        <taxon>Actinomycetes</taxon>
        <taxon>Micrococcales</taxon>
        <taxon>Microbacteriaceae</taxon>
        <taxon>Pseudoclavibacter</taxon>
    </lineage>
</organism>
<dbReference type="InterPro" id="IPR007627">
    <property type="entry name" value="RNA_pol_sigma70_r2"/>
</dbReference>
<dbReference type="EMBL" id="JALXSQ010000016">
    <property type="protein sequence ID" value="MCT2042783.1"/>
    <property type="molecule type" value="Genomic_DNA"/>
</dbReference>
<proteinExistence type="inferred from homology"/>
<dbReference type="Pfam" id="PF08281">
    <property type="entry name" value="Sigma70_r4_2"/>
    <property type="match status" value="1"/>
</dbReference>
<evidence type="ECO:0000256" key="2">
    <source>
        <dbReference type="ARBA" id="ARBA00023015"/>
    </source>
</evidence>
<dbReference type="PANTHER" id="PTHR43133">
    <property type="entry name" value="RNA POLYMERASE ECF-TYPE SIGMA FACTO"/>
    <property type="match status" value="1"/>
</dbReference>
<dbReference type="InterPro" id="IPR039425">
    <property type="entry name" value="RNA_pol_sigma-70-like"/>
</dbReference>
<sequence length="177" mass="20238">MQKTEAELLALAKQGDRAAFNALVTPYRDRLWAVCLRTTRHRADAEDALQDCLIAAWQNLSKFRGESGVGTWMFRIASNASLAIVRRRREVLPEEDSVFENVNPSRDHANKVADQDRVQRALKVLPEDFRVALVLREYGDYSYQEIADYQQVGVQTVKSRLNRARTMLQRELGSLEG</sequence>
<evidence type="ECO:0000256" key="1">
    <source>
        <dbReference type="ARBA" id="ARBA00010641"/>
    </source>
</evidence>
<dbReference type="InterPro" id="IPR013324">
    <property type="entry name" value="RNA_pol_sigma_r3/r4-like"/>
</dbReference>
<dbReference type="RefSeq" id="WP_066077938.1">
    <property type="nucleotide sequence ID" value="NZ_JAFDPW010000001.1"/>
</dbReference>
<dbReference type="CDD" id="cd06171">
    <property type="entry name" value="Sigma70_r4"/>
    <property type="match status" value="1"/>
</dbReference>
<dbReference type="Gene3D" id="1.10.1740.10">
    <property type="match status" value="1"/>
</dbReference>
<dbReference type="SUPFAM" id="SSF88659">
    <property type="entry name" value="Sigma3 and sigma4 domains of RNA polymerase sigma factors"/>
    <property type="match status" value="1"/>
</dbReference>
<evidence type="ECO:0000313" key="8">
    <source>
        <dbReference type="Proteomes" id="UP001525379"/>
    </source>
</evidence>
<protein>
    <submittedName>
        <fullName evidence="7">Sigma-70 family RNA polymerase sigma factor</fullName>
    </submittedName>
</protein>
<keyword evidence="2" id="KW-0805">Transcription regulation</keyword>
<feature type="domain" description="RNA polymerase sigma-70 region 2" evidence="5">
    <location>
        <begin position="23"/>
        <end position="89"/>
    </location>
</feature>
<comment type="similarity">
    <text evidence="1">Belongs to the sigma-70 factor family. ECF subfamily.</text>
</comment>
<comment type="caution">
    <text evidence="7">The sequence shown here is derived from an EMBL/GenBank/DDBJ whole genome shotgun (WGS) entry which is preliminary data.</text>
</comment>
<evidence type="ECO:0000259" key="6">
    <source>
        <dbReference type="Pfam" id="PF08281"/>
    </source>
</evidence>
<dbReference type="Proteomes" id="UP001525379">
    <property type="component" value="Unassembled WGS sequence"/>
</dbReference>
<dbReference type="NCBIfam" id="TIGR02937">
    <property type="entry name" value="sigma70-ECF"/>
    <property type="match status" value="1"/>
</dbReference>
<dbReference type="InterPro" id="IPR013325">
    <property type="entry name" value="RNA_pol_sigma_r2"/>
</dbReference>
<keyword evidence="3" id="KW-0731">Sigma factor</keyword>
<dbReference type="SUPFAM" id="SSF88946">
    <property type="entry name" value="Sigma2 domain of RNA polymerase sigma factors"/>
    <property type="match status" value="1"/>
</dbReference>
<evidence type="ECO:0000256" key="3">
    <source>
        <dbReference type="ARBA" id="ARBA00023082"/>
    </source>
</evidence>
<name>A0ABT2HWT6_9MICO</name>
<accession>A0ABT2HWT6</accession>
<evidence type="ECO:0000256" key="4">
    <source>
        <dbReference type="ARBA" id="ARBA00023163"/>
    </source>
</evidence>
<dbReference type="InterPro" id="IPR014284">
    <property type="entry name" value="RNA_pol_sigma-70_dom"/>
</dbReference>
<evidence type="ECO:0000259" key="5">
    <source>
        <dbReference type="Pfam" id="PF04542"/>
    </source>
</evidence>
<keyword evidence="4" id="KW-0804">Transcription</keyword>
<dbReference type="PANTHER" id="PTHR43133:SF46">
    <property type="entry name" value="RNA POLYMERASE SIGMA-70 FACTOR ECF SUBFAMILY"/>
    <property type="match status" value="1"/>
</dbReference>
<dbReference type="Gene3D" id="1.10.10.10">
    <property type="entry name" value="Winged helix-like DNA-binding domain superfamily/Winged helix DNA-binding domain"/>
    <property type="match status" value="1"/>
</dbReference>
<evidence type="ECO:0000313" key="7">
    <source>
        <dbReference type="EMBL" id="MCT2042783.1"/>
    </source>
</evidence>
<keyword evidence="8" id="KW-1185">Reference proteome</keyword>
<dbReference type="InterPro" id="IPR036388">
    <property type="entry name" value="WH-like_DNA-bd_sf"/>
</dbReference>
<gene>
    <name evidence="7" type="ORF">M3D15_05475</name>
</gene>